<dbReference type="Gene3D" id="3.40.50.720">
    <property type="entry name" value="NAD(P)-binding Rossmann-like Domain"/>
    <property type="match status" value="1"/>
</dbReference>
<organism evidence="4 5">
    <name type="scientific">Flammeovirga agarivorans</name>
    <dbReference type="NCBI Taxonomy" id="2726742"/>
    <lineage>
        <taxon>Bacteria</taxon>
        <taxon>Pseudomonadati</taxon>
        <taxon>Bacteroidota</taxon>
        <taxon>Cytophagia</taxon>
        <taxon>Cytophagales</taxon>
        <taxon>Flammeovirgaceae</taxon>
        <taxon>Flammeovirga</taxon>
    </lineage>
</organism>
<dbReference type="RefSeq" id="WP_168882133.1">
    <property type="nucleotide sequence ID" value="NZ_JABAIL010000003.1"/>
</dbReference>
<dbReference type="SMART" id="SM00829">
    <property type="entry name" value="PKS_ER"/>
    <property type="match status" value="1"/>
</dbReference>
<dbReference type="GO" id="GO:0016651">
    <property type="term" value="F:oxidoreductase activity, acting on NAD(P)H"/>
    <property type="evidence" value="ECO:0007669"/>
    <property type="project" value="TreeGrafter"/>
</dbReference>
<dbReference type="InterPro" id="IPR013154">
    <property type="entry name" value="ADH-like_N"/>
</dbReference>
<accession>A0A7X8SJI3</accession>
<dbReference type="Gene3D" id="3.90.180.10">
    <property type="entry name" value="Medium-chain alcohol dehydrogenases, catalytic domain"/>
    <property type="match status" value="1"/>
</dbReference>
<dbReference type="InterPro" id="IPR013149">
    <property type="entry name" value="ADH-like_C"/>
</dbReference>
<dbReference type="InterPro" id="IPR002364">
    <property type="entry name" value="Quin_OxRdtase/zeta-crystal_CS"/>
</dbReference>
<evidence type="ECO:0000259" key="3">
    <source>
        <dbReference type="SMART" id="SM00829"/>
    </source>
</evidence>
<dbReference type="InterPro" id="IPR020843">
    <property type="entry name" value="ER"/>
</dbReference>
<dbReference type="SUPFAM" id="SSF50129">
    <property type="entry name" value="GroES-like"/>
    <property type="match status" value="1"/>
</dbReference>
<evidence type="ECO:0000313" key="5">
    <source>
        <dbReference type="Proteomes" id="UP000585050"/>
    </source>
</evidence>
<feature type="domain" description="Enoyl reductase (ER)" evidence="3">
    <location>
        <begin position="10"/>
        <end position="326"/>
    </location>
</feature>
<dbReference type="PROSITE" id="PS01162">
    <property type="entry name" value="QOR_ZETA_CRYSTAL"/>
    <property type="match status" value="1"/>
</dbReference>
<dbReference type="EMBL" id="JABAIL010000003">
    <property type="protein sequence ID" value="NLR91410.1"/>
    <property type="molecule type" value="Genomic_DNA"/>
</dbReference>
<reference evidence="4 5" key="1">
    <citation type="submission" date="2020-04" db="EMBL/GenBank/DDBJ databases">
        <title>Flammeovirga sp. SR4, a novel species isolated from seawater.</title>
        <authorList>
            <person name="Wang X."/>
        </authorList>
    </citation>
    <scope>NUCLEOTIDE SEQUENCE [LARGE SCALE GENOMIC DNA]</scope>
    <source>
        <strain evidence="4 5">SR4</strain>
    </source>
</reference>
<dbReference type="PANTHER" id="PTHR48106">
    <property type="entry name" value="QUINONE OXIDOREDUCTASE PIG3-RELATED"/>
    <property type="match status" value="1"/>
</dbReference>
<evidence type="ECO:0000313" key="4">
    <source>
        <dbReference type="EMBL" id="NLR91410.1"/>
    </source>
</evidence>
<dbReference type="GO" id="GO:0008270">
    <property type="term" value="F:zinc ion binding"/>
    <property type="evidence" value="ECO:0007669"/>
    <property type="project" value="InterPro"/>
</dbReference>
<dbReference type="Pfam" id="PF00107">
    <property type="entry name" value="ADH_zinc_N"/>
    <property type="match status" value="1"/>
</dbReference>
<dbReference type="AlphaFoldDB" id="A0A7X8SJI3"/>
<evidence type="ECO:0000256" key="1">
    <source>
        <dbReference type="ARBA" id="ARBA00022857"/>
    </source>
</evidence>
<dbReference type="SUPFAM" id="SSF51735">
    <property type="entry name" value="NAD(P)-binding Rossmann-fold domains"/>
    <property type="match status" value="1"/>
</dbReference>
<protein>
    <submittedName>
        <fullName evidence="4">Zinc-binding alcohol dehydrogenase family protein</fullName>
    </submittedName>
</protein>
<gene>
    <name evidence="4" type="ORF">HGP29_09350</name>
</gene>
<dbReference type="InterPro" id="IPR011032">
    <property type="entry name" value="GroES-like_sf"/>
</dbReference>
<keyword evidence="1" id="KW-0521">NADP</keyword>
<dbReference type="InterPro" id="IPR036291">
    <property type="entry name" value="NAD(P)-bd_dom_sf"/>
</dbReference>
<keyword evidence="2" id="KW-0560">Oxidoreductase</keyword>
<proteinExistence type="predicted"/>
<evidence type="ECO:0000256" key="2">
    <source>
        <dbReference type="ARBA" id="ARBA00023002"/>
    </source>
</evidence>
<sequence>MKAIQITKNGGAEVLEYKEVQLPIPQKGQVLIKVHAAPVNFIDTVLREGNMPPGMMPELPFIPGVEGTGIVEDPNGTHLNKGDKVAFLGVIGSSVYAEYALVDAHKLVVLDKEANLQEAAVLPVNYFTAYHMLKNVAKVEEGKTALIYAASGGVGTALIQIAKIFNIKVVALERRDEKVENALNLGADYAFNTSYENWMTQVKEAVGENSINYVFNPVAGDSIKNDLELLAPLGHIVIFGFLAGLGKFNLMEEAVKNFSKAPTISFSEIYATYYNNYPLVESAMKELYQWLNEGKIKPIYETMPLTEAKAAHKRLEKGLVRGKLLLINE</sequence>
<keyword evidence="5" id="KW-1185">Reference proteome</keyword>
<name>A0A7X8SJI3_9BACT</name>
<dbReference type="Proteomes" id="UP000585050">
    <property type="component" value="Unassembled WGS sequence"/>
</dbReference>
<dbReference type="Pfam" id="PF08240">
    <property type="entry name" value="ADH_N"/>
    <property type="match status" value="1"/>
</dbReference>
<dbReference type="GO" id="GO:0070402">
    <property type="term" value="F:NADPH binding"/>
    <property type="evidence" value="ECO:0007669"/>
    <property type="project" value="TreeGrafter"/>
</dbReference>
<comment type="caution">
    <text evidence="4">The sequence shown here is derived from an EMBL/GenBank/DDBJ whole genome shotgun (WGS) entry which is preliminary data.</text>
</comment>